<dbReference type="InterPro" id="IPR000719">
    <property type="entry name" value="Prot_kinase_dom"/>
</dbReference>
<keyword evidence="7" id="KW-0472">Membrane</keyword>
<evidence type="ECO:0000256" key="1">
    <source>
        <dbReference type="ARBA" id="ARBA00022527"/>
    </source>
</evidence>
<evidence type="ECO:0000256" key="4">
    <source>
        <dbReference type="ARBA" id="ARBA00022777"/>
    </source>
</evidence>
<keyword evidence="7" id="KW-1133">Transmembrane helix</keyword>
<keyword evidence="9" id="KW-1185">Reference proteome</keyword>
<keyword evidence="1" id="KW-0723">Serine/threonine-protein kinase</keyword>
<dbReference type="GO" id="GO:0035556">
    <property type="term" value="P:intracellular signal transduction"/>
    <property type="evidence" value="ECO:0007669"/>
    <property type="project" value="TreeGrafter"/>
</dbReference>
<dbReference type="InterPro" id="IPR011009">
    <property type="entry name" value="Kinase-like_dom_sf"/>
</dbReference>
<protein>
    <submittedName>
        <fullName evidence="10">Obscurin</fullName>
    </submittedName>
</protein>
<dbReference type="PANTHER" id="PTHR24342:SF14">
    <property type="entry name" value="DEATH-ASSOCIATED PROTEIN KINASE DAPK-1"/>
    <property type="match status" value="1"/>
</dbReference>
<dbReference type="GO" id="GO:0043065">
    <property type="term" value="P:positive regulation of apoptotic process"/>
    <property type="evidence" value="ECO:0007669"/>
    <property type="project" value="TreeGrafter"/>
</dbReference>
<dbReference type="Proteomes" id="UP000694843">
    <property type="component" value="Unplaced"/>
</dbReference>
<evidence type="ECO:0000256" key="7">
    <source>
        <dbReference type="SAM" id="Phobius"/>
    </source>
</evidence>
<name>A0A979FRY8_HYAAZ</name>
<dbReference type="PROSITE" id="PS50011">
    <property type="entry name" value="PROTEIN_KINASE_DOM"/>
    <property type="match status" value="1"/>
</dbReference>
<dbReference type="Pfam" id="PF00069">
    <property type="entry name" value="Pkinase"/>
    <property type="match status" value="1"/>
</dbReference>
<evidence type="ECO:0000313" key="10">
    <source>
        <dbReference type="RefSeq" id="XP_047739913.1"/>
    </source>
</evidence>
<dbReference type="GeneID" id="108669971"/>
<dbReference type="OMA" id="CHRRAVI"/>
<feature type="domain" description="Protein kinase" evidence="8">
    <location>
        <begin position="1"/>
        <end position="206"/>
    </location>
</feature>
<dbReference type="Gene3D" id="1.10.510.10">
    <property type="entry name" value="Transferase(Phosphotransferase) domain 1"/>
    <property type="match status" value="1"/>
</dbReference>
<evidence type="ECO:0000259" key="8">
    <source>
        <dbReference type="PROSITE" id="PS50011"/>
    </source>
</evidence>
<keyword evidence="2" id="KW-0808">Transferase</keyword>
<dbReference type="GO" id="GO:0005524">
    <property type="term" value="F:ATP binding"/>
    <property type="evidence" value="ECO:0007669"/>
    <property type="project" value="UniProtKB-KW"/>
</dbReference>
<keyword evidence="4" id="KW-0418">Kinase</keyword>
<dbReference type="GO" id="GO:0005634">
    <property type="term" value="C:nucleus"/>
    <property type="evidence" value="ECO:0007669"/>
    <property type="project" value="TreeGrafter"/>
</dbReference>
<evidence type="ECO:0000313" key="9">
    <source>
        <dbReference type="Proteomes" id="UP000694843"/>
    </source>
</evidence>
<evidence type="ECO:0000256" key="6">
    <source>
        <dbReference type="SAM" id="MobiDB-lite"/>
    </source>
</evidence>
<dbReference type="KEGG" id="hazt:108669971"/>
<proteinExistence type="predicted"/>
<feature type="transmembrane region" description="Helical" evidence="7">
    <location>
        <begin position="262"/>
        <end position="283"/>
    </location>
</feature>
<feature type="region of interest" description="Disordered" evidence="6">
    <location>
        <begin position="222"/>
        <end position="253"/>
    </location>
</feature>
<evidence type="ECO:0000256" key="5">
    <source>
        <dbReference type="ARBA" id="ARBA00022840"/>
    </source>
</evidence>
<evidence type="ECO:0000256" key="2">
    <source>
        <dbReference type="ARBA" id="ARBA00022679"/>
    </source>
</evidence>
<dbReference type="AlphaFoldDB" id="A0A979FRY8"/>
<gene>
    <name evidence="10" type="primary">LOC108669971</name>
</gene>
<sequence length="299" mass="33758">MFLPNKVRKYSVIDDLHIIQSVYSSFCILLSGVDILTFLGNRNEYSEQLVAVLITQVLDGLSYLQWRGICHLDLQPDNLVLASARFPSVKLVDFGSAHKVCASGTSVPVNGLTDYIAPEVLFENKAYPNTDIWSLGVITYLLLSGVTPFRGDTEEDRKSNIQCVRYMFEWLPSTTTQEATRFLMLIFKRDPSKRPAVDECLEHRWLNETDFMVRKRERAPVPANRIRTREHKSDEESQDLGNEKKSGGENGPVPLSIDHMSGAFFILCILSSLSLVCFFLELCSTRTLRDPRSGGGKKV</sequence>
<dbReference type="GO" id="GO:0004674">
    <property type="term" value="F:protein serine/threonine kinase activity"/>
    <property type="evidence" value="ECO:0007669"/>
    <property type="project" value="UniProtKB-KW"/>
</dbReference>
<keyword evidence="7" id="KW-0812">Transmembrane</keyword>
<keyword evidence="3" id="KW-0547">Nucleotide-binding</keyword>
<reference evidence="10" key="1">
    <citation type="submission" date="2025-08" db="UniProtKB">
        <authorList>
            <consortium name="RefSeq"/>
        </authorList>
    </citation>
    <scope>IDENTIFICATION</scope>
    <source>
        <tissue evidence="10">Whole organism</tissue>
    </source>
</reference>
<dbReference type="OrthoDB" id="6371610at2759"/>
<feature type="compositionally biased region" description="Basic and acidic residues" evidence="6">
    <location>
        <begin position="231"/>
        <end position="247"/>
    </location>
</feature>
<dbReference type="PANTHER" id="PTHR24342">
    <property type="entry name" value="SERINE/THREONINE-PROTEIN KINASE 17"/>
    <property type="match status" value="1"/>
</dbReference>
<dbReference type="SMART" id="SM00220">
    <property type="entry name" value="S_TKc"/>
    <property type="match status" value="1"/>
</dbReference>
<evidence type="ECO:0000256" key="3">
    <source>
        <dbReference type="ARBA" id="ARBA00022741"/>
    </source>
</evidence>
<organism evidence="9 10">
    <name type="scientific">Hyalella azteca</name>
    <name type="common">Amphipod</name>
    <dbReference type="NCBI Taxonomy" id="294128"/>
    <lineage>
        <taxon>Eukaryota</taxon>
        <taxon>Metazoa</taxon>
        <taxon>Ecdysozoa</taxon>
        <taxon>Arthropoda</taxon>
        <taxon>Crustacea</taxon>
        <taxon>Multicrustacea</taxon>
        <taxon>Malacostraca</taxon>
        <taxon>Eumalacostraca</taxon>
        <taxon>Peracarida</taxon>
        <taxon>Amphipoda</taxon>
        <taxon>Senticaudata</taxon>
        <taxon>Talitrida</taxon>
        <taxon>Talitroidea</taxon>
        <taxon>Hyalellidae</taxon>
        <taxon>Hyalella</taxon>
    </lineage>
</organism>
<keyword evidence="5" id="KW-0067">ATP-binding</keyword>
<dbReference type="SUPFAM" id="SSF56112">
    <property type="entry name" value="Protein kinase-like (PK-like)"/>
    <property type="match status" value="1"/>
</dbReference>
<accession>A0A979FRY8</accession>
<dbReference type="RefSeq" id="XP_047739913.1">
    <property type="nucleotide sequence ID" value="XM_047883957.1"/>
</dbReference>